<gene>
    <name evidence="1" type="ORF">MP1_gp0203</name>
</gene>
<organism evidence="1 2">
    <name type="scientific">Morganella phage vB_MmoM_MP1</name>
    <dbReference type="NCBI Taxonomy" id="1852628"/>
    <lineage>
        <taxon>Viruses</taxon>
        <taxon>Duplodnaviria</taxon>
        <taxon>Heunggongvirae</taxon>
        <taxon>Uroviricota</taxon>
        <taxon>Caudoviricetes</taxon>
        <taxon>Pantevenvirales</taxon>
        <taxon>Straboviridae</taxon>
        <taxon>Gualtarvirus</taxon>
        <taxon>Gualtarvirus mp1</taxon>
    </lineage>
</organism>
<dbReference type="Proteomes" id="UP000203816">
    <property type="component" value="Segment"/>
</dbReference>
<dbReference type="KEGG" id="vg:29059287"/>
<sequence>MIIQVRAETGFGFNYFLVKESIPYGFVLEDDSIVDIKDVIQVFEVECFIRCTSDKSKTTGQPESYLTIGEIYPAFDSTDTVYCAEYSFIANGNIRRYMSFDADSPFIGEFVMVK</sequence>
<protein>
    <submittedName>
        <fullName evidence="1">Uncharacterized protein</fullName>
    </submittedName>
</protein>
<name>A0A192YCF0_9CAUD</name>
<dbReference type="GeneID" id="29059287"/>
<proteinExistence type="predicted"/>
<dbReference type="RefSeq" id="YP_009280061.1">
    <property type="nucleotide sequence ID" value="NC_031020.1"/>
</dbReference>
<accession>A0A192YCF0</accession>
<evidence type="ECO:0000313" key="1">
    <source>
        <dbReference type="EMBL" id="ANM46551.1"/>
    </source>
</evidence>
<dbReference type="EMBL" id="KX078569">
    <property type="protein sequence ID" value="ANM46551.1"/>
    <property type="molecule type" value="Genomic_DNA"/>
</dbReference>
<keyword evidence="2" id="KW-1185">Reference proteome</keyword>
<reference evidence="1 2" key="1">
    <citation type="submission" date="2016-04" db="EMBL/GenBank/DDBJ databases">
        <title>Comparative genomics of Morganella phages MP1 and MP2 define new clades among the T4 and T7-like Viruses.</title>
        <authorList>
            <person name="Pinto G."/>
            <person name="Oliveira A."/>
            <person name="Malgorzata L."/>
            <person name="Kropinski A."/>
            <person name="Azeredo J."/>
        </authorList>
    </citation>
    <scope>NUCLEOTIDE SEQUENCE [LARGE SCALE GENOMIC DNA]</scope>
</reference>
<evidence type="ECO:0000313" key="2">
    <source>
        <dbReference type="Proteomes" id="UP000203816"/>
    </source>
</evidence>